<dbReference type="EMBL" id="MHOP01000006">
    <property type="protein sequence ID" value="OGZ66347.1"/>
    <property type="molecule type" value="Genomic_DNA"/>
</dbReference>
<reference evidence="2 3" key="1">
    <citation type="journal article" date="2016" name="Nat. Commun.">
        <title>Thousands of microbial genomes shed light on interconnected biogeochemical processes in an aquifer system.</title>
        <authorList>
            <person name="Anantharaman K."/>
            <person name="Brown C.T."/>
            <person name="Hug L.A."/>
            <person name="Sharon I."/>
            <person name="Castelle C.J."/>
            <person name="Probst A.J."/>
            <person name="Thomas B.C."/>
            <person name="Singh A."/>
            <person name="Wilkins M.J."/>
            <person name="Karaoz U."/>
            <person name="Brodie E.L."/>
            <person name="Williams K.H."/>
            <person name="Hubbard S.S."/>
            <person name="Banfield J.F."/>
        </authorList>
    </citation>
    <scope>NUCLEOTIDE SEQUENCE [LARGE SCALE GENOMIC DNA]</scope>
</reference>
<name>A0A1G2HV56_9BACT</name>
<feature type="compositionally biased region" description="Polar residues" evidence="1">
    <location>
        <begin position="17"/>
        <end position="32"/>
    </location>
</feature>
<evidence type="ECO:0000313" key="2">
    <source>
        <dbReference type="EMBL" id="OGZ66347.1"/>
    </source>
</evidence>
<evidence type="ECO:0000256" key="1">
    <source>
        <dbReference type="SAM" id="MobiDB-lite"/>
    </source>
</evidence>
<accession>A0A1G2HV56</accession>
<protein>
    <submittedName>
        <fullName evidence="2">Uncharacterized protein</fullName>
    </submittedName>
</protein>
<dbReference type="Proteomes" id="UP000178774">
    <property type="component" value="Unassembled WGS sequence"/>
</dbReference>
<feature type="region of interest" description="Disordered" evidence="1">
    <location>
        <begin position="1"/>
        <end position="33"/>
    </location>
</feature>
<evidence type="ECO:0000313" key="3">
    <source>
        <dbReference type="Proteomes" id="UP000178774"/>
    </source>
</evidence>
<organism evidence="2 3">
    <name type="scientific">Candidatus Staskawiczbacteria bacterium RIFCSPHIGHO2_01_FULL_41_41</name>
    <dbReference type="NCBI Taxonomy" id="1802203"/>
    <lineage>
        <taxon>Bacteria</taxon>
        <taxon>Candidatus Staskawicziibacteriota</taxon>
    </lineage>
</organism>
<comment type="caution">
    <text evidence="2">The sequence shown here is derived from an EMBL/GenBank/DDBJ whole genome shotgun (WGS) entry which is preliminary data.</text>
</comment>
<gene>
    <name evidence="2" type="ORF">A2822_04785</name>
</gene>
<sequence length="310" mass="35323">MSVENPFEGNSEPLPTEQPSKGQEIQEGSATESQEKILKEKILHLQLEYAQRLFEKKIPSPSDTINTESMDFKQTLEEFTDLSTSVRDAFLQRTGKDFGSEENYKEFEKVNQIITEKIIEAYSNNPDNWMNTVDGVISDTINQLPEGGPLQEKGPEEFHAGVLRYSVGAGHGGLEEQGITPEDECIKTHLDPLFKQEDVPKGKKLSELYKEAYAIIAKEVKENYPSVKALVSESWLFDTNLAEEIGMHTYPSGNENMFRARTFWGQFINREGKINEERVKQFLETGKPPFRVKSGYIPMDEFMDKYGSKE</sequence>
<proteinExistence type="predicted"/>
<dbReference type="AlphaFoldDB" id="A0A1G2HV56"/>